<feature type="region of interest" description="Disordered" evidence="1">
    <location>
        <begin position="44"/>
        <end position="93"/>
    </location>
</feature>
<dbReference type="Gene3D" id="1.25.10.10">
    <property type="entry name" value="Leucine-rich Repeat Variant"/>
    <property type="match status" value="1"/>
</dbReference>
<evidence type="ECO:0008006" key="4">
    <source>
        <dbReference type="Google" id="ProtNLM"/>
    </source>
</evidence>
<gene>
    <name evidence="2" type="ORF">ATI61_10611</name>
</gene>
<organism evidence="2 3">
    <name type="scientific">Archangium gephyra</name>
    <dbReference type="NCBI Taxonomy" id="48"/>
    <lineage>
        <taxon>Bacteria</taxon>
        <taxon>Pseudomonadati</taxon>
        <taxon>Myxococcota</taxon>
        <taxon>Myxococcia</taxon>
        <taxon>Myxococcales</taxon>
        <taxon>Cystobacterineae</taxon>
        <taxon>Archangiaceae</taxon>
        <taxon>Archangium</taxon>
    </lineage>
</organism>
<feature type="region of interest" description="Disordered" evidence="1">
    <location>
        <begin position="1"/>
        <end position="20"/>
    </location>
</feature>
<comment type="caution">
    <text evidence="2">The sequence shown here is derived from an EMBL/GenBank/DDBJ whole genome shotgun (WGS) entry which is preliminary data.</text>
</comment>
<name>A0ABX9JZS0_9BACT</name>
<reference evidence="2 3" key="1">
    <citation type="submission" date="2018-08" db="EMBL/GenBank/DDBJ databases">
        <title>Genomic Encyclopedia of Archaeal and Bacterial Type Strains, Phase II (KMG-II): from individual species to whole genera.</title>
        <authorList>
            <person name="Goeker M."/>
        </authorList>
    </citation>
    <scope>NUCLEOTIDE SEQUENCE [LARGE SCALE GENOMIC DNA]</scope>
    <source>
        <strain evidence="2 3">DSM 2261</strain>
    </source>
</reference>
<dbReference type="RefSeq" id="WP_047853930.1">
    <property type="nucleotide sequence ID" value="NZ_CP011509.1"/>
</dbReference>
<feature type="compositionally biased region" description="Pro residues" evidence="1">
    <location>
        <begin position="1"/>
        <end position="10"/>
    </location>
</feature>
<proteinExistence type="predicted"/>
<evidence type="ECO:0000313" key="3">
    <source>
        <dbReference type="Proteomes" id="UP000256345"/>
    </source>
</evidence>
<evidence type="ECO:0000256" key="1">
    <source>
        <dbReference type="SAM" id="MobiDB-lite"/>
    </source>
</evidence>
<sequence length="408" mass="44205">MTPTSPPPSSSSPSGASSRRKPLLVAGAGLVALLAGVALIGRGGEAKEGPAETAPSGAQASAKQGPAQKTGTPGPAGAPLLDPGEQAKAPRFDPTTCWKNLDRFNAGVSIHNFREWAEPLLNSRDGHVRDFLKERLSELIGKDPANALEVLNWSLDAQGKSFGVYLMAVRDSEAVHQPQVAARLMDMGLDDKLPSERRAGILSALDTQKRLAPAALDKLTTFANDPVSGEAGWAAARTIARVMKREFKQNANINPYMDKLLTIGAQSPDEQIRYLGQMMPMHAAPLLSAEETERFAKILVGEGNEQGRDAAAHNLSLSLDKGKVLDLFAKTFETEQSECVKWALFRFSARTAGKRALPVMANMATQDPRFQGVYQEFERLYASGVLDFVRLYNSLPNQDPFNCLDRHE</sequence>
<feature type="compositionally biased region" description="Low complexity" evidence="1">
    <location>
        <begin position="64"/>
        <end position="84"/>
    </location>
</feature>
<dbReference type="Proteomes" id="UP000256345">
    <property type="component" value="Unassembled WGS sequence"/>
</dbReference>
<feature type="compositionally biased region" description="Low complexity" evidence="1">
    <location>
        <begin position="11"/>
        <end position="20"/>
    </location>
</feature>
<dbReference type="EMBL" id="QUMU01000006">
    <property type="protein sequence ID" value="REG30542.1"/>
    <property type="molecule type" value="Genomic_DNA"/>
</dbReference>
<keyword evidence="3" id="KW-1185">Reference proteome</keyword>
<dbReference type="InterPro" id="IPR011989">
    <property type="entry name" value="ARM-like"/>
</dbReference>
<evidence type="ECO:0000313" key="2">
    <source>
        <dbReference type="EMBL" id="REG30542.1"/>
    </source>
</evidence>
<protein>
    <recommendedName>
        <fullName evidence="4">HEAT repeat domain-containing protein</fullName>
    </recommendedName>
</protein>
<accession>A0ABX9JZS0</accession>